<dbReference type="GO" id="GO:0046872">
    <property type="term" value="F:metal ion binding"/>
    <property type="evidence" value="ECO:0007669"/>
    <property type="project" value="UniProtKB-KW"/>
</dbReference>
<evidence type="ECO:0000256" key="1">
    <source>
        <dbReference type="ARBA" id="ARBA00001947"/>
    </source>
</evidence>
<dbReference type="RefSeq" id="WP_130142814.1">
    <property type="nucleotide sequence ID" value="NZ_SGIT01000003.1"/>
</dbReference>
<keyword evidence="3 6" id="KW-0378">Hydrolase</keyword>
<sequence length="213" mass="23934">MLHVHSFVFNAFQENTYIVYDEIGLCAIFDPGMSNPKEEDTLVSFIEQNSLKPIALYNTHCHIDHVLGNRFLYEKYGLIPQFHEGEVPVLVAVENMAPMYGFRYETSPIPETFLVEGQTVTVGTHSLRLLFVPGHSPAHLCFYAAQEGFVIGGDVLFRNSIGRTDLPGGNHEQLLDNIRQKMYTLPDETVVYPGHGPSTTIGFEKETNPFVRG</sequence>
<dbReference type="Proteomes" id="UP000292855">
    <property type="component" value="Unassembled WGS sequence"/>
</dbReference>
<evidence type="ECO:0000256" key="2">
    <source>
        <dbReference type="ARBA" id="ARBA00022723"/>
    </source>
</evidence>
<comment type="caution">
    <text evidence="6">The sequence shown here is derived from an EMBL/GenBank/DDBJ whole genome shotgun (WGS) entry which is preliminary data.</text>
</comment>
<feature type="domain" description="Metallo-beta-lactamase" evidence="5">
    <location>
        <begin position="13"/>
        <end position="195"/>
    </location>
</feature>
<dbReference type="InterPro" id="IPR036866">
    <property type="entry name" value="RibonucZ/Hydroxyglut_hydro"/>
</dbReference>
<reference evidence="6 7" key="1">
    <citation type="submission" date="2019-02" db="EMBL/GenBank/DDBJ databases">
        <authorList>
            <person name="Li Y."/>
        </authorList>
    </citation>
    <scope>NUCLEOTIDE SEQUENCE [LARGE SCALE GENOMIC DNA]</scope>
    <source>
        <strain evidence="6 7">30C10-4-7</strain>
    </source>
</reference>
<dbReference type="PANTHER" id="PTHR46233:SF3">
    <property type="entry name" value="HYDROXYACYLGLUTATHIONE HYDROLASE GLOC"/>
    <property type="match status" value="1"/>
</dbReference>
<dbReference type="SMART" id="SM00849">
    <property type="entry name" value="Lactamase_B"/>
    <property type="match status" value="1"/>
</dbReference>
<dbReference type="SUPFAM" id="SSF56281">
    <property type="entry name" value="Metallo-hydrolase/oxidoreductase"/>
    <property type="match status" value="1"/>
</dbReference>
<organism evidence="6 7">
    <name type="scientific">Sphingobacterium corticibacterium</name>
    <dbReference type="NCBI Taxonomy" id="2484746"/>
    <lineage>
        <taxon>Bacteria</taxon>
        <taxon>Pseudomonadati</taxon>
        <taxon>Bacteroidota</taxon>
        <taxon>Sphingobacteriia</taxon>
        <taxon>Sphingobacteriales</taxon>
        <taxon>Sphingobacteriaceae</taxon>
        <taxon>Sphingobacterium</taxon>
    </lineage>
</organism>
<gene>
    <name evidence="6" type="ORF">EWE74_16820</name>
</gene>
<accession>A0A4V2DBS2</accession>
<dbReference type="OrthoDB" id="9802248at2"/>
<dbReference type="EMBL" id="SGIT01000003">
    <property type="protein sequence ID" value="RZF58978.1"/>
    <property type="molecule type" value="Genomic_DNA"/>
</dbReference>
<dbReference type="Pfam" id="PF00753">
    <property type="entry name" value="Lactamase_B"/>
    <property type="match status" value="1"/>
</dbReference>
<keyword evidence="7" id="KW-1185">Reference proteome</keyword>
<proteinExistence type="predicted"/>
<name>A0A4V2DBS2_9SPHI</name>
<evidence type="ECO:0000313" key="6">
    <source>
        <dbReference type="EMBL" id="RZF58978.1"/>
    </source>
</evidence>
<dbReference type="InterPro" id="IPR001279">
    <property type="entry name" value="Metallo-B-lactamas"/>
</dbReference>
<evidence type="ECO:0000259" key="5">
    <source>
        <dbReference type="SMART" id="SM00849"/>
    </source>
</evidence>
<keyword evidence="4" id="KW-0862">Zinc</keyword>
<dbReference type="Gene3D" id="3.60.15.10">
    <property type="entry name" value="Ribonuclease Z/Hydroxyacylglutathione hydrolase-like"/>
    <property type="match status" value="1"/>
</dbReference>
<comment type="cofactor">
    <cofactor evidence="1">
        <name>Zn(2+)</name>
        <dbReference type="ChEBI" id="CHEBI:29105"/>
    </cofactor>
</comment>
<dbReference type="PANTHER" id="PTHR46233">
    <property type="entry name" value="HYDROXYACYLGLUTATHIONE HYDROLASE GLOC"/>
    <property type="match status" value="1"/>
</dbReference>
<dbReference type="AlphaFoldDB" id="A0A4V2DBS2"/>
<evidence type="ECO:0000256" key="3">
    <source>
        <dbReference type="ARBA" id="ARBA00022801"/>
    </source>
</evidence>
<keyword evidence="2" id="KW-0479">Metal-binding</keyword>
<dbReference type="GO" id="GO:0016787">
    <property type="term" value="F:hydrolase activity"/>
    <property type="evidence" value="ECO:0007669"/>
    <property type="project" value="UniProtKB-KW"/>
</dbReference>
<evidence type="ECO:0000313" key="7">
    <source>
        <dbReference type="Proteomes" id="UP000292855"/>
    </source>
</evidence>
<dbReference type="InterPro" id="IPR051453">
    <property type="entry name" value="MBL_Glyoxalase_II"/>
</dbReference>
<protein>
    <submittedName>
        <fullName evidence="6">MBL fold metallo-hydrolase</fullName>
    </submittedName>
</protein>
<dbReference type="CDD" id="cd06262">
    <property type="entry name" value="metallo-hydrolase-like_MBL-fold"/>
    <property type="match status" value="1"/>
</dbReference>
<evidence type="ECO:0000256" key="4">
    <source>
        <dbReference type="ARBA" id="ARBA00022833"/>
    </source>
</evidence>